<evidence type="ECO:0000256" key="1">
    <source>
        <dbReference type="ARBA" id="ARBA00010688"/>
    </source>
</evidence>
<dbReference type="eggNOG" id="COG0524">
    <property type="taxonomic scope" value="Bacteria"/>
</dbReference>
<keyword evidence="2 5" id="KW-0808">Transferase</keyword>
<keyword evidence="6" id="KW-1185">Reference proteome</keyword>
<reference evidence="5 6" key="1">
    <citation type="journal article" date="2013" name="Genome Announc.">
        <title>Draft Genome Sequence of the Cellulolytic, Mesophilic, Anaerobic Bacterium Clostridium termitidis Strain CT1112 (DSM 5398).</title>
        <authorList>
            <person name="Lal S."/>
            <person name="Ramachandran U."/>
            <person name="Zhang X."/>
            <person name="Munir R."/>
            <person name="Sparling R."/>
            <person name="Levin D.B."/>
        </authorList>
    </citation>
    <scope>NUCLEOTIDE SEQUENCE [LARGE SCALE GENOMIC DNA]</scope>
    <source>
        <strain evidence="5 6">CT1112</strain>
    </source>
</reference>
<comment type="caution">
    <text evidence="5">The sequence shown here is derived from an EMBL/GenBank/DDBJ whole genome shotgun (WGS) entry which is preliminary data.</text>
</comment>
<organism evidence="5 6">
    <name type="scientific">Ruminiclostridium cellobioparum subsp. termitidis CT1112</name>
    <dbReference type="NCBI Taxonomy" id="1195236"/>
    <lineage>
        <taxon>Bacteria</taxon>
        <taxon>Bacillati</taxon>
        <taxon>Bacillota</taxon>
        <taxon>Clostridia</taxon>
        <taxon>Eubacteriales</taxon>
        <taxon>Oscillospiraceae</taxon>
        <taxon>Ruminiclostridium</taxon>
    </lineage>
</organism>
<dbReference type="EMBL" id="AORV01000078">
    <property type="protein sequence ID" value="EMS69017.1"/>
    <property type="molecule type" value="Genomic_DNA"/>
</dbReference>
<dbReference type="InterPro" id="IPR029056">
    <property type="entry name" value="Ribokinase-like"/>
</dbReference>
<dbReference type="PANTHER" id="PTHR43085:SF57">
    <property type="entry name" value="CARBOHYDRATE KINASE PFKB DOMAIN-CONTAINING PROTEIN"/>
    <property type="match status" value="1"/>
</dbReference>
<sequence>MSEVLTFGESMIVFAPSQSGLLRYINNYEAKFAGAESNTAIGLCKLGHTARWFSRIGNDELGQYILYKIRAEGVDVDNVIIDNEHPTGIMIKELSGSGQTRVYYYRSGSAASYLSPTDLPPELFENVKILHVTGITPILSDSCHSLTTSAIKTARQKGIKVSFDPNIRKKLWNNSDHSEMIRGLIHNSNIVTLGLEEAEILYGNKNFEHLNEILFRSPHLEYLAIKNGAEGAFVSDGKTQYSIAPYPCNCIDSIGAGDAFNAAFLAGILENRPVGECGKMAAIAGALSTETTGDTESLPTRQQLNSILEPEQSIYR</sequence>
<dbReference type="GO" id="GO:0008673">
    <property type="term" value="F:2-dehydro-3-deoxygluconokinase activity"/>
    <property type="evidence" value="ECO:0007669"/>
    <property type="project" value="UniProtKB-EC"/>
</dbReference>
<dbReference type="PROSITE" id="PS00584">
    <property type="entry name" value="PFKB_KINASES_2"/>
    <property type="match status" value="1"/>
</dbReference>
<evidence type="ECO:0000259" key="4">
    <source>
        <dbReference type="Pfam" id="PF00294"/>
    </source>
</evidence>
<comment type="similarity">
    <text evidence="1">Belongs to the carbohydrate kinase PfkB family.</text>
</comment>
<dbReference type="Gene3D" id="3.40.1190.20">
    <property type="match status" value="1"/>
</dbReference>
<accession>S0FF54</accession>
<dbReference type="InterPro" id="IPR011611">
    <property type="entry name" value="PfkB_dom"/>
</dbReference>
<feature type="domain" description="Carbohydrate kinase PfkB" evidence="4">
    <location>
        <begin position="1"/>
        <end position="301"/>
    </location>
</feature>
<dbReference type="CDD" id="cd01166">
    <property type="entry name" value="KdgK"/>
    <property type="match status" value="1"/>
</dbReference>
<dbReference type="Pfam" id="PF00294">
    <property type="entry name" value="PfkB"/>
    <property type="match status" value="1"/>
</dbReference>
<dbReference type="RefSeq" id="WP_004631151.1">
    <property type="nucleotide sequence ID" value="NZ_AORV01000078.1"/>
</dbReference>
<evidence type="ECO:0000313" key="5">
    <source>
        <dbReference type="EMBL" id="EMS69017.1"/>
    </source>
</evidence>
<dbReference type="Proteomes" id="UP000014155">
    <property type="component" value="Unassembled WGS sequence"/>
</dbReference>
<dbReference type="InterPro" id="IPR002173">
    <property type="entry name" value="Carboh/pur_kinase_PfkB_CS"/>
</dbReference>
<dbReference type="SUPFAM" id="SSF53613">
    <property type="entry name" value="Ribokinase-like"/>
    <property type="match status" value="1"/>
</dbReference>
<dbReference type="PANTHER" id="PTHR43085">
    <property type="entry name" value="HEXOKINASE FAMILY MEMBER"/>
    <property type="match status" value="1"/>
</dbReference>
<name>S0FF54_RUMCE</name>
<dbReference type="PATRIC" id="fig|1195236.3.peg.5545"/>
<dbReference type="AlphaFoldDB" id="S0FF54"/>
<keyword evidence="3 5" id="KW-0418">Kinase</keyword>
<evidence type="ECO:0000313" key="6">
    <source>
        <dbReference type="Proteomes" id="UP000014155"/>
    </source>
</evidence>
<gene>
    <name evidence="5" type="ORF">CTER_5408</name>
</gene>
<dbReference type="STRING" id="1195236.CTER_5408"/>
<dbReference type="EC" id="2.7.1.45" evidence="5"/>
<evidence type="ECO:0000256" key="3">
    <source>
        <dbReference type="ARBA" id="ARBA00022777"/>
    </source>
</evidence>
<proteinExistence type="inferred from homology"/>
<evidence type="ECO:0000256" key="2">
    <source>
        <dbReference type="ARBA" id="ARBA00022679"/>
    </source>
</evidence>
<protein>
    <submittedName>
        <fullName evidence="5">Sugar kinase, ribokinase family</fullName>
        <ecNumber evidence="5">2.7.1.45</ecNumber>
    </submittedName>
</protein>
<dbReference type="InterPro" id="IPR050306">
    <property type="entry name" value="PfkB_Carbo_kinase"/>
</dbReference>